<protein>
    <recommendedName>
        <fullName evidence="1">Ubiquitin thioesterase OTU1</fullName>
    </recommendedName>
</protein>
<dbReference type="Gene3D" id="3.10.20.90">
    <property type="entry name" value="Phosphatidylinositol 3-kinase Catalytic Subunit, Chain A, domain 1"/>
    <property type="match status" value="1"/>
</dbReference>
<dbReference type="Gene3D" id="3.90.70.80">
    <property type="match status" value="1"/>
</dbReference>
<reference evidence="5 6" key="1">
    <citation type="submission" date="2024-10" db="EMBL/GenBank/DDBJ databases">
        <authorList>
            <person name="Kim D."/>
        </authorList>
    </citation>
    <scope>NUCLEOTIDE SEQUENCE [LARGE SCALE GENOMIC DNA]</scope>
    <source>
        <strain evidence="5">BH-2024</strain>
    </source>
</reference>
<dbReference type="SUPFAM" id="SSF54001">
    <property type="entry name" value="Cysteine proteinases"/>
    <property type="match status" value="1"/>
</dbReference>
<dbReference type="Pfam" id="PF09409">
    <property type="entry name" value="PUB"/>
    <property type="match status" value="1"/>
</dbReference>
<gene>
    <name evidence="5" type="ORF">niasHT_022124</name>
</gene>
<evidence type="ECO:0000259" key="3">
    <source>
        <dbReference type="PROSITE" id="PS50033"/>
    </source>
</evidence>
<dbReference type="CDD" id="cd22744">
    <property type="entry name" value="OTU"/>
    <property type="match status" value="1"/>
</dbReference>
<keyword evidence="2" id="KW-0732">Signal</keyword>
<dbReference type="SUPFAM" id="SSF54236">
    <property type="entry name" value="Ubiquitin-like"/>
    <property type="match status" value="1"/>
</dbReference>
<evidence type="ECO:0000313" key="5">
    <source>
        <dbReference type="EMBL" id="KAL3099381.1"/>
    </source>
</evidence>
<feature type="domain" description="UBX" evidence="3">
    <location>
        <begin position="382"/>
        <end position="463"/>
    </location>
</feature>
<dbReference type="PANTHER" id="PTHR23153:SF38">
    <property type="entry name" value="UBX DOMAIN-CONTAINING PROTEIN 6"/>
    <property type="match status" value="1"/>
</dbReference>
<organism evidence="5 6">
    <name type="scientific">Heterodera trifolii</name>
    <dbReference type="NCBI Taxonomy" id="157864"/>
    <lineage>
        <taxon>Eukaryota</taxon>
        <taxon>Metazoa</taxon>
        <taxon>Ecdysozoa</taxon>
        <taxon>Nematoda</taxon>
        <taxon>Chromadorea</taxon>
        <taxon>Rhabditida</taxon>
        <taxon>Tylenchina</taxon>
        <taxon>Tylenchomorpha</taxon>
        <taxon>Tylenchoidea</taxon>
        <taxon>Heteroderidae</taxon>
        <taxon>Heteroderinae</taxon>
        <taxon>Heterodera</taxon>
    </lineage>
</organism>
<dbReference type="PANTHER" id="PTHR23153">
    <property type="entry name" value="UBX-RELATED"/>
    <property type="match status" value="1"/>
</dbReference>
<accession>A0ABD2K927</accession>
<sequence>MILFLLAFLTHLCFITIHANNVKITNVLGDGNCLFRSFAVSLYDHDDNNAHKLLRQAAAETLIQFERDPAYDQKDNKQMKDIITANLAPGQEMDMYGDSIEQYAIHYVAKDGNFVGIAECQALAMHFNRNVALISRINNWVIVYHPDLKQTVHKNIPREKYAEIWKLVENPIVILHDGFIHFNSVQLQLDEEVRFTCELLGAELALPKKELYDAIEKVLYERIKQNDDVQQSLSASITLFHTFCLNYEKRKAALETIGKYVRNLIEQPNEDKFLRIRMGNKVFEEKVRPVKGAIEFLGAIGFRMQKSVPTVVQQPDGTSATVISNEPYLVMTPPNEAYVKALCKQLGEALVQLETGEPIQLKLFRDAKLFKPDQNVHQQQSVTKGYCRIRVKFPGGYVAQGIFRETEKFSSVRAFVAEHISFKHGMFNLIPAVPPQKTGRKQLREENNTLKEYGLDQSGVVNFSWDSETQEIIKQLPDDQQPVFLLH</sequence>
<dbReference type="InterPro" id="IPR018997">
    <property type="entry name" value="PUB_domain"/>
</dbReference>
<name>A0ABD2K927_9BILA</name>
<evidence type="ECO:0000256" key="1">
    <source>
        <dbReference type="ARBA" id="ARBA00018935"/>
    </source>
</evidence>
<dbReference type="Pfam" id="PF02338">
    <property type="entry name" value="OTU"/>
    <property type="match status" value="1"/>
</dbReference>
<dbReference type="AlphaFoldDB" id="A0ABD2K927"/>
<keyword evidence="6" id="KW-1185">Reference proteome</keyword>
<dbReference type="SUPFAM" id="SSF143503">
    <property type="entry name" value="PUG domain-like"/>
    <property type="match status" value="1"/>
</dbReference>
<dbReference type="InterPro" id="IPR036339">
    <property type="entry name" value="PUB-like_dom_sf"/>
</dbReference>
<dbReference type="Proteomes" id="UP001620626">
    <property type="component" value="Unassembled WGS sequence"/>
</dbReference>
<dbReference type="EMBL" id="JBICBT010000809">
    <property type="protein sequence ID" value="KAL3099381.1"/>
    <property type="molecule type" value="Genomic_DNA"/>
</dbReference>
<dbReference type="Gene3D" id="1.20.58.2190">
    <property type="match status" value="1"/>
</dbReference>
<evidence type="ECO:0000256" key="2">
    <source>
        <dbReference type="SAM" id="SignalP"/>
    </source>
</evidence>
<dbReference type="InterPro" id="IPR029071">
    <property type="entry name" value="Ubiquitin-like_domsf"/>
</dbReference>
<evidence type="ECO:0000259" key="4">
    <source>
        <dbReference type="PROSITE" id="PS50802"/>
    </source>
</evidence>
<feature type="signal peptide" evidence="2">
    <location>
        <begin position="1"/>
        <end position="19"/>
    </location>
</feature>
<dbReference type="PROSITE" id="PS50802">
    <property type="entry name" value="OTU"/>
    <property type="match status" value="1"/>
</dbReference>
<dbReference type="Pfam" id="PF00789">
    <property type="entry name" value="UBX"/>
    <property type="match status" value="1"/>
</dbReference>
<evidence type="ECO:0000313" key="6">
    <source>
        <dbReference type="Proteomes" id="UP001620626"/>
    </source>
</evidence>
<proteinExistence type="predicted"/>
<dbReference type="InterPro" id="IPR001012">
    <property type="entry name" value="UBX_dom"/>
</dbReference>
<dbReference type="InterPro" id="IPR038765">
    <property type="entry name" value="Papain-like_cys_pep_sf"/>
</dbReference>
<feature type="domain" description="OTU" evidence="4">
    <location>
        <begin position="22"/>
        <end position="133"/>
    </location>
</feature>
<dbReference type="SMART" id="SM00580">
    <property type="entry name" value="PUG"/>
    <property type="match status" value="1"/>
</dbReference>
<comment type="caution">
    <text evidence="5">The sequence shown here is derived from an EMBL/GenBank/DDBJ whole genome shotgun (WGS) entry which is preliminary data.</text>
</comment>
<feature type="chain" id="PRO_5044854281" description="Ubiquitin thioesterase OTU1" evidence="2">
    <location>
        <begin position="20"/>
        <end position="487"/>
    </location>
</feature>
<dbReference type="PROSITE" id="PS50033">
    <property type="entry name" value="UBX"/>
    <property type="match status" value="1"/>
</dbReference>
<dbReference type="InterPro" id="IPR003323">
    <property type="entry name" value="OTU_dom"/>
</dbReference>